<dbReference type="SUPFAM" id="SSF101801">
    <property type="entry name" value="Surface presentation of antigens (SPOA)"/>
    <property type="match status" value="1"/>
</dbReference>
<proteinExistence type="predicted"/>
<dbReference type="InterPro" id="IPR001543">
    <property type="entry name" value="FliN-like_C"/>
</dbReference>
<evidence type="ECO:0000313" key="2">
    <source>
        <dbReference type="EMBL" id="BCU56467.1"/>
    </source>
</evidence>
<dbReference type="InterPro" id="IPR036429">
    <property type="entry name" value="SpoA-like_sf"/>
</dbReference>
<protein>
    <recommendedName>
        <fullName evidence="1">Flagellar motor switch protein FliN-like C-terminal domain-containing protein</fullName>
    </recommendedName>
</protein>
<evidence type="ECO:0000313" key="3">
    <source>
        <dbReference type="Proteomes" id="UP000682928"/>
    </source>
</evidence>
<dbReference type="Proteomes" id="UP000682928">
    <property type="component" value="Chromosome"/>
</dbReference>
<dbReference type="EMBL" id="AP024590">
    <property type="protein sequence ID" value="BCU56467.1"/>
    <property type="molecule type" value="Genomic_DNA"/>
</dbReference>
<gene>
    <name evidence="2" type="primary">lfiM</name>
    <name evidence="2" type="ORF">ENKO_30610</name>
</gene>
<sequence>MLKYSQTRGIFTLEGNRLGRPWHRLPNMFTRRFDIIESRIGSYFLKKHRSSVSLKKIGCKMDVKNKQADLLASPVGNLAFDIDRPLLLTLLNNFYGLETQLEYADGGERLPTKTEIRLRNRLALDICQMLFSDDTLGLPLALKADNSTICSQWAWQITFQLDDDGRNNFYLLLDNAHTDYILNMLRKTEKPQHTETAAERQAAQKALVRQVIDTLPLCLNVKVAELTLSVADLTTIKAGDIFPVALPDKFPVFIGQSELFKALIVEDHDKLLLSDLRETLAGKSYD</sequence>
<dbReference type="Pfam" id="PF01052">
    <property type="entry name" value="FliMN_C"/>
    <property type="match status" value="1"/>
</dbReference>
<organism evidence="2 3">
    <name type="scientific">Enterobacter kobei</name>
    <dbReference type="NCBI Taxonomy" id="208224"/>
    <lineage>
        <taxon>Bacteria</taxon>
        <taxon>Pseudomonadati</taxon>
        <taxon>Pseudomonadota</taxon>
        <taxon>Gammaproteobacteria</taxon>
        <taxon>Enterobacterales</taxon>
        <taxon>Enterobacteriaceae</taxon>
        <taxon>Enterobacter</taxon>
        <taxon>Enterobacter cloacae complex</taxon>
    </lineage>
</organism>
<name>A0AA86IYL8_9ENTR</name>
<dbReference type="RefSeq" id="WP_088219998.1">
    <property type="nucleotide sequence ID" value="NZ_AP024590.1"/>
</dbReference>
<feature type="domain" description="Flagellar motor switch protein FliN-like C-terminal" evidence="1">
    <location>
        <begin position="212"/>
        <end position="271"/>
    </location>
</feature>
<dbReference type="AlphaFoldDB" id="A0AA86IYL8"/>
<accession>A0AA86IYL8</accession>
<evidence type="ECO:0000259" key="1">
    <source>
        <dbReference type="Pfam" id="PF01052"/>
    </source>
</evidence>
<reference evidence="2" key="1">
    <citation type="submission" date="2021-04" db="EMBL/GenBank/DDBJ databases">
        <title>Difference and commonality of drug resistance evolution in various bacteria. and drug sensitivity profiles.</title>
        <authorList>
            <person name="Maeda T."/>
            <person name="Shibai A."/>
            <person name="Kawada K."/>
            <person name="Kotani H."/>
            <person name="Tarusawa Y."/>
            <person name="Tanabe K."/>
            <person name="Furusawa C."/>
        </authorList>
    </citation>
    <scope>NUCLEOTIDE SEQUENCE</scope>
    <source>
        <strain evidence="2">JCM 8580</strain>
    </source>
</reference>